<dbReference type="Pfam" id="PF01206">
    <property type="entry name" value="TusA"/>
    <property type="match status" value="1"/>
</dbReference>
<comment type="similarity">
    <text evidence="1">Belongs to the sulfur carrier protein TusA family.</text>
</comment>
<dbReference type="Gene3D" id="3.30.110.40">
    <property type="entry name" value="TusA-like domain"/>
    <property type="match status" value="1"/>
</dbReference>
<dbReference type="SUPFAM" id="SSF64307">
    <property type="entry name" value="SirA-like"/>
    <property type="match status" value="1"/>
</dbReference>
<sequence length="83" mass="9146">MMTTQNPPPAVDMEIDTSGLKCPLPILRAKKALAQLHSGQVLKVITTDPHAVRDFEAFARQTGNTLEAQHDQGASVAHFLRRR</sequence>
<dbReference type="OrthoDB" id="9797551at2"/>
<keyword evidence="4" id="KW-1185">Reference proteome</keyword>
<dbReference type="GO" id="GO:0016740">
    <property type="term" value="F:transferase activity"/>
    <property type="evidence" value="ECO:0007669"/>
    <property type="project" value="UniProtKB-KW"/>
</dbReference>
<reference evidence="3 4" key="1">
    <citation type="submission" date="2020-07" db="EMBL/GenBank/DDBJ databases">
        <title>Taxonomic revisions and descriptions of new bacterial species based on genomic comparisons in the high-G+C-content subgroup of the family Alcaligenaceae.</title>
        <authorList>
            <person name="Szabo A."/>
            <person name="Felfoldi T."/>
        </authorList>
    </citation>
    <scope>NUCLEOTIDE SEQUENCE [LARGE SCALE GENOMIC DNA]</scope>
    <source>
        <strain evidence="3 4">DSM 25264</strain>
    </source>
</reference>
<dbReference type="Proteomes" id="UP000580517">
    <property type="component" value="Unassembled WGS sequence"/>
</dbReference>
<comment type="caution">
    <text evidence="3">The sequence shown here is derived from an EMBL/GenBank/DDBJ whole genome shotgun (WGS) entry which is preliminary data.</text>
</comment>
<feature type="domain" description="UPF0033" evidence="2">
    <location>
        <begin position="15"/>
        <end position="39"/>
    </location>
</feature>
<dbReference type="EMBL" id="JACCEW010000002">
    <property type="protein sequence ID" value="NYT36994.1"/>
    <property type="molecule type" value="Genomic_DNA"/>
</dbReference>
<evidence type="ECO:0000259" key="2">
    <source>
        <dbReference type="PROSITE" id="PS01148"/>
    </source>
</evidence>
<dbReference type="PANTHER" id="PTHR33279">
    <property type="entry name" value="SULFUR CARRIER PROTEIN YEDF-RELATED"/>
    <property type="match status" value="1"/>
</dbReference>
<dbReference type="PROSITE" id="PS01148">
    <property type="entry name" value="UPF0033"/>
    <property type="match status" value="1"/>
</dbReference>
<proteinExistence type="inferred from homology"/>
<name>A0A853F8L7_9BURK</name>
<protein>
    <submittedName>
        <fullName evidence="3">Sulfurtransferase TusA family protein</fullName>
    </submittedName>
</protein>
<evidence type="ECO:0000313" key="4">
    <source>
        <dbReference type="Proteomes" id="UP000580517"/>
    </source>
</evidence>
<dbReference type="InterPro" id="IPR036868">
    <property type="entry name" value="TusA-like_sf"/>
</dbReference>
<dbReference type="CDD" id="cd00291">
    <property type="entry name" value="SirA_YedF_YeeD"/>
    <property type="match status" value="1"/>
</dbReference>
<dbReference type="AlphaFoldDB" id="A0A853F8L7"/>
<organism evidence="3 4">
    <name type="scientific">Allopusillimonas soli</name>
    <dbReference type="NCBI Taxonomy" id="659016"/>
    <lineage>
        <taxon>Bacteria</taxon>
        <taxon>Pseudomonadati</taxon>
        <taxon>Pseudomonadota</taxon>
        <taxon>Betaproteobacteria</taxon>
        <taxon>Burkholderiales</taxon>
        <taxon>Alcaligenaceae</taxon>
        <taxon>Allopusillimonas</taxon>
    </lineage>
</organism>
<evidence type="ECO:0000313" key="3">
    <source>
        <dbReference type="EMBL" id="NYT36994.1"/>
    </source>
</evidence>
<gene>
    <name evidence="3" type="ORF">H0A68_08925</name>
</gene>
<dbReference type="RefSeq" id="WP_129968909.1">
    <property type="nucleotide sequence ID" value="NZ_JACCEW010000002.1"/>
</dbReference>
<evidence type="ECO:0000256" key="1">
    <source>
        <dbReference type="ARBA" id="ARBA00008984"/>
    </source>
</evidence>
<dbReference type="PANTHER" id="PTHR33279:SF6">
    <property type="entry name" value="SULFUR CARRIER PROTEIN YEDF-RELATED"/>
    <property type="match status" value="1"/>
</dbReference>
<dbReference type="InterPro" id="IPR001455">
    <property type="entry name" value="TusA-like"/>
</dbReference>
<keyword evidence="3" id="KW-0808">Transferase</keyword>
<accession>A0A853F8L7</accession>